<dbReference type="Pfam" id="PF00550">
    <property type="entry name" value="PP-binding"/>
    <property type="match status" value="1"/>
</dbReference>
<dbReference type="EMBL" id="BIFH01000061">
    <property type="protein sequence ID" value="GCE02297.1"/>
    <property type="molecule type" value="Genomic_DNA"/>
</dbReference>
<organism evidence="3 4">
    <name type="scientific">Embleya hyalina</name>
    <dbReference type="NCBI Taxonomy" id="516124"/>
    <lineage>
        <taxon>Bacteria</taxon>
        <taxon>Bacillati</taxon>
        <taxon>Actinomycetota</taxon>
        <taxon>Actinomycetes</taxon>
        <taxon>Kitasatosporales</taxon>
        <taxon>Streptomycetaceae</taxon>
        <taxon>Embleya</taxon>
    </lineage>
</organism>
<dbReference type="RefSeq" id="WP_246127416.1">
    <property type="nucleotide sequence ID" value="NZ_BIFH01000061.1"/>
</dbReference>
<dbReference type="PROSITE" id="PS50075">
    <property type="entry name" value="CARRIER"/>
    <property type="match status" value="1"/>
</dbReference>
<gene>
    <name evidence="3" type="ORF">EHYA_10074</name>
</gene>
<dbReference type="InterPro" id="IPR009081">
    <property type="entry name" value="PP-bd_ACP"/>
</dbReference>
<feature type="region of interest" description="Disordered" evidence="1">
    <location>
        <begin position="1"/>
        <end position="20"/>
    </location>
</feature>
<evidence type="ECO:0000313" key="4">
    <source>
        <dbReference type="Proteomes" id="UP000286931"/>
    </source>
</evidence>
<comment type="caution">
    <text evidence="3">The sequence shown here is derived from an EMBL/GenBank/DDBJ whole genome shotgun (WGS) entry which is preliminary data.</text>
</comment>
<dbReference type="Gene3D" id="1.10.1200.10">
    <property type="entry name" value="ACP-like"/>
    <property type="match status" value="1"/>
</dbReference>
<evidence type="ECO:0000259" key="2">
    <source>
        <dbReference type="PROSITE" id="PS50075"/>
    </source>
</evidence>
<dbReference type="Proteomes" id="UP000286931">
    <property type="component" value="Unassembled WGS sequence"/>
</dbReference>
<evidence type="ECO:0000256" key="1">
    <source>
        <dbReference type="SAM" id="MobiDB-lite"/>
    </source>
</evidence>
<accession>A0A401Z624</accession>
<sequence>MEPRTDPNAADAAADSMTPPRLRETVAAVIGTDPDNLRGDQNLVLLGLGSLEMMRLVNQWRRLGLRVAFQDLAAQPTLDAWWQRIDAARRAATEDTHPADREAGR</sequence>
<dbReference type="InterPro" id="IPR036736">
    <property type="entry name" value="ACP-like_sf"/>
</dbReference>
<proteinExistence type="predicted"/>
<reference evidence="3 4" key="1">
    <citation type="submission" date="2018-12" db="EMBL/GenBank/DDBJ databases">
        <title>Draft genome sequence of Embleya hyalina NBRC 13850T.</title>
        <authorList>
            <person name="Komaki H."/>
            <person name="Hosoyama A."/>
            <person name="Kimura A."/>
            <person name="Ichikawa N."/>
            <person name="Tamura T."/>
        </authorList>
    </citation>
    <scope>NUCLEOTIDE SEQUENCE [LARGE SCALE GENOMIC DNA]</scope>
    <source>
        <strain evidence="3 4">NBRC 13850</strain>
    </source>
</reference>
<evidence type="ECO:0000313" key="3">
    <source>
        <dbReference type="EMBL" id="GCE02297.1"/>
    </source>
</evidence>
<dbReference type="SUPFAM" id="SSF47336">
    <property type="entry name" value="ACP-like"/>
    <property type="match status" value="1"/>
</dbReference>
<dbReference type="AlphaFoldDB" id="A0A401Z624"/>
<feature type="domain" description="Carrier" evidence="2">
    <location>
        <begin position="16"/>
        <end position="89"/>
    </location>
</feature>
<protein>
    <submittedName>
        <fullName evidence="3">Non-ribosomal peptide synthetase</fullName>
    </submittedName>
</protein>
<keyword evidence="4" id="KW-1185">Reference proteome</keyword>
<name>A0A401Z624_9ACTN</name>